<name>A0A916SKU2_9HYPH</name>
<dbReference type="AlphaFoldDB" id="A0A916SKU2"/>
<dbReference type="InterPro" id="IPR018728">
    <property type="entry name" value="DUF2268"/>
</dbReference>
<evidence type="ECO:0000259" key="1">
    <source>
        <dbReference type="Pfam" id="PF10026"/>
    </source>
</evidence>
<accession>A0A916SKU2</accession>
<dbReference type="Proteomes" id="UP000646478">
    <property type="component" value="Unassembled WGS sequence"/>
</dbReference>
<gene>
    <name evidence="2" type="ORF">GCM10011491_36890</name>
</gene>
<protein>
    <recommendedName>
        <fullName evidence="1">DUF2268 domain-containing protein</fullName>
    </recommendedName>
</protein>
<organism evidence="2 3">
    <name type="scientific">Brucella endophytica</name>
    <dbReference type="NCBI Taxonomy" id="1963359"/>
    <lineage>
        <taxon>Bacteria</taxon>
        <taxon>Pseudomonadati</taxon>
        <taxon>Pseudomonadota</taxon>
        <taxon>Alphaproteobacteria</taxon>
        <taxon>Hyphomicrobiales</taxon>
        <taxon>Brucellaceae</taxon>
        <taxon>Brucella/Ochrobactrum group</taxon>
        <taxon>Brucella</taxon>
    </lineage>
</organism>
<reference evidence="2" key="1">
    <citation type="journal article" date="2014" name="Int. J. Syst. Evol. Microbiol.">
        <title>Complete genome sequence of Corynebacterium casei LMG S-19264T (=DSM 44701T), isolated from a smear-ripened cheese.</title>
        <authorList>
            <consortium name="US DOE Joint Genome Institute (JGI-PGF)"/>
            <person name="Walter F."/>
            <person name="Albersmeier A."/>
            <person name="Kalinowski J."/>
            <person name="Ruckert C."/>
        </authorList>
    </citation>
    <scope>NUCLEOTIDE SEQUENCE</scope>
    <source>
        <strain evidence="2">CGMCC 1.15082</strain>
    </source>
</reference>
<dbReference type="EMBL" id="BMHH01000018">
    <property type="protein sequence ID" value="GGB05339.1"/>
    <property type="molecule type" value="Genomic_DNA"/>
</dbReference>
<evidence type="ECO:0000313" key="3">
    <source>
        <dbReference type="Proteomes" id="UP000646478"/>
    </source>
</evidence>
<comment type="caution">
    <text evidence="2">The sequence shown here is derived from an EMBL/GenBank/DDBJ whole genome shotgun (WGS) entry which is preliminary data.</text>
</comment>
<sequence length="224" mass="24588">MDGWTLHWLEASGELGGFRAEIIGNFEAARRLLSAFLAPPRLDILVQRLTGETIPEMGIVGHAYRGTLFAMTVDPDNLNFADSLENGALQRQIIHEVHHCMRMAGPGYGWTLGEALVSEGLAGQFVCKLFGSAPEPWERAVPLERLLSNPVDMKSLSAKGYNHPAWFFGTGAYPRWLGYTLGFEMVGNWLKEAGEIDAGTWITVPAATVIEVAAKSELIQPFTD</sequence>
<reference evidence="2" key="2">
    <citation type="submission" date="2020-09" db="EMBL/GenBank/DDBJ databases">
        <authorList>
            <person name="Sun Q."/>
            <person name="Zhou Y."/>
        </authorList>
    </citation>
    <scope>NUCLEOTIDE SEQUENCE</scope>
    <source>
        <strain evidence="2">CGMCC 1.15082</strain>
    </source>
</reference>
<dbReference type="RefSeq" id="WP_188825661.1">
    <property type="nucleotide sequence ID" value="NZ_BMHH01000018.1"/>
</dbReference>
<dbReference type="Pfam" id="PF10026">
    <property type="entry name" value="DUF2268"/>
    <property type="match status" value="1"/>
</dbReference>
<evidence type="ECO:0000313" key="2">
    <source>
        <dbReference type="EMBL" id="GGB05339.1"/>
    </source>
</evidence>
<proteinExistence type="predicted"/>
<keyword evidence="3" id="KW-1185">Reference proteome</keyword>
<feature type="domain" description="DUF2268" evidence="1">
    <location>
        <begin position="53"/>
        <end position="210"/>
    </location>
</feature>